<dbReference type="SUPFAM" id="SSF57716">
    <property type="entry name" value="Glucocorticoid receptor-like (DNA-binding domain)"/>
    <property type="match status" value="1"/>
</dbReference>
<dbReference type="PROSITE" id="PS51039">
    <property type="entry name" value="ZF_AN1"/>
    <property type="match status" value="1"/>
</dbReference>
<name>A0A8T3BZM9_DENNO</name>
<dbReference type="Gene3D" id="4.10.1110.10">
    <property type="entry name" value="AN1-like Zinc finger"/>
    <property type="match status" value="1"/>
</dbReference>
<gene>
    <name evidence="10" type="ORF">KFK09_004188</name>
</gene>
<evidence type="ECO:0000256" key="1">
    <source>
        <dbReference type="ARBA" id="ARBA00003732"/>
    </source>
</evidence>
<feature type="domain" description="AN1-type" evidence="9">
    <location>
        <begin position="78"/>
        <end position="126"/>
    </location>
</feature>
<dbReference type="InterPro" id="IPR035896">
    <property type="entry name" value="AN1-like_Znf"/>
</dbReference>
<dbReference type="PROSITE" id="PS51036">
    <property type="entry name" value="ZF_A20"/>
    <property type="match status" value="1"/>
</dbReference>
<dbReference type="SMART" id="SM00259">
    <property type="entry name" value="ZnF_A20"/>
    <property type="match status" value="1"/>
</dbReference>
<dbReference type="PANTHER" id="PTHR10634">
    <property type="entry name" value="AN1-TYPE ZINC FINGER PROTEIN"/>
    <property type="match status" value="1"/>
</dbReference>
<evidence type="ECO:0000256" key="5">
    <source>
        <dbReference type="ARBA" id="ARBA00023016"/>
    </source>
</evidence>
<dbReference type="Pfam" id="PF01428">
    <property type="entry name" value="zf-AN1"/>
    <property type="match status" value="1"/>
</dbReference>
<evidence type="ECO:0000256" key="4">
    <source>
        <dbReference type="ARBA" id="ARBA00022833"/>
    </source>
</evidence>
<dbReference type="Pfam" id="PF01754">
    <property type="entry name" value="zf-A20"/>
    <property type="match status" value="1"/>
</dbReference>
<feature type="domain" description="A20-type" evidence="8">
    <location>
        <begin position="10"/>
        <end position="44"/>
    </location>
</feature>
<dbReference type="InterPro" id="IPR050652">
    <property type="entry name" value="AN1_A20_ZnFinger"/>
</dbReference>
<dbReference type="EMBL" id="JAGYWB010000004">
    <property type="protein sequence ID" value="KAI0524802.1"/>
    <property type="molecule type" value="Genomic_DNA"/>
</dbReference>
<dbReference type="SMR" id="A0A8T3BZM9"/>
<dbReference type="SMART" id="SM00154">
    <property type="entry name" value="ZnF_AN1"/>
    <property type="match status" value="1"/>
</dbReference>
<dbReference type="Proteomes" id="UP000829196">
    <property type="component" value="Unassembled WGS sequence"/>
</dbReference>
<dbReference type="InterPro" id="IPR002653">
    <property type="entry name" value="Znf_A20"/>
</dbReference>
<reference evidence="10" key="1">
    <citation type="journal article" date="2022" name="Front. Genet.">
        <title>Chromosome-Scale Assembly of the Dendrobium nobile Genome Provides Insights Into the Molecular Mechanism of the Biosynthesis of the Medicinal Active Ingredient of Dendrobium.</title>
        <authorList>
            <person name="Xu Q."/>
            <person name="Niu S.-C."/>
            <person name="Li K.-L."/>
            <person name="Zheng P.-J."/>
            <person name="Zhang X.-J."/>
            <person name="Jia Y."/>
            <person name="Liu Y."/>
            <person name="Niu Y.-X."/>
            <person name="Yu L.-H."/>
            <person name="Chen D.-F."/>
            <person name="Zhang G.-Q."/>
        </authorList>
    </citation>
    <scope>NUCLEOTIDE SEQUENCE</scope>
    <source>
        <tissue evidence="10">Leaf</tissue>
    </source>
</reference>
<dbReference type="AlphaFoldDB" id="A0A8T3BZM9"/>
<evidence type="ECO:0000256" key="3">
    <source>
        <dbReference type="ARBA" id="ARBA00022771"/>
    </source>
</evidence>
<dbReference type="OrthoDB" id="756206at2759"/>
<dbReference type="GO" id="GO:0008270">
    <property type="term" value="F:zinc ion binding"/>
    <property type="evidence" value="ECO:0007669"/>
    <property type="project" value="UniProtKB-KW"/>
</dbReference>
<keyword evidence="5" id="KW-0346">Stress response</keyword>
<dbReference type="GO" id="GO:0003677">
    <property type="term" value="F:DNA binding"/>
    <property type="evidence" value="ECO:0007669"/>
    <property type="project" value="InterPro"/>
</dbReference>
<keyword evidence="2" id="KW-0479">Metal-binding</keyword>
<evidence type="ECO:0000256" key="2">
    <source>
        <dbReference type="ARBA" id="ARBA00022723"/>
    </source>
</evidence>
<protein>
    <submittedName>
        <fullName evidence="10">Uncharacterized protein</fullName>
    </submittedName>
</protein>
<keyword evidence="3 6" id="KW-0863">Zinc-finger</keyword>
<evidence type="ECO:0000313" key="11">
    <source>
        <dbReference type="Proteomes" id="UP000829196"/>
    </source>
</evidence>
<evidence type="ECO:0000256" key="6">
    <source>
        <dbReference type="PROSITE-ProRule" id="PRU00449"/>
    </source>
</evidence>
<comment type="function">
    <text evidence="1">May be involved in environmental stress response.</text>
</comment>
<keyword evidence="4" id="KW-0862">Zinc</keyword>
<organism evidence="10 11">
    <name type="scientific">Dendrobium nobile</name>
    <name type="common">Orchid</name>
    <dbReference type="NCBI Taxonomy" id="94219"/>
    <lineage>
        <taxon>Eukaryota</taxon>
        <taxon>Viridiplantae</taxon>
        <taxon>Streptophyta</taxon>
        <taxon>Embryophyta</taxon>
        <taxon>Tracheophyta</taxon>
        <taxon>Spermatophyta</taxon>
        <taxon>Magnoliopsida</taxon>
        <taxon>Liliopsida</taxon>
        <taxon>Asparagales</taxon>
        <taxon>Orchidaceae</taxon>
        <taxon>Epidendroideae</taxon>
        <taxon>Malaxideae</taxon>
        <taxon>Dendrobiinae</taxon>
        <taxon>Dendrobium</taxon>
    </lineage>
</organism>
<sequence>MDSSNPAARGEGRDLCGSGCGFYGSEATLGLCSKCFRAHIFSSHINKTAQQLASIVGSGKKNGHIGSKDSASATESKKKTKQSCSKCDRKVGLAMRAIKCRCNGVFCAAHRLPEDHGCTFDYRTAGRLLLEEANPLIKAEKLKTMQ</sequence>
<evidence type="ECO:0000256" key="7">
    <source>
        <dbReference type="SAM" id="MobiDB-lite"/>
    </source>
</evidence>
<evidence type="ECO:0000259" key="9">
    <source>
        <dbReference type="PROSITE" id="PS51039"/>
    </source>
</evidence>
<proteinExistence type="predicted"/>
<comment type="caution">
    <text evidence="10">The sequence shown here is derived from an EMBL/GenBank/DDBJ whole genome shotgun (WGS) entry which is preliminary data.</text>
</comment>
<dbReference type="SUPFAM" id="SSF118310">
    <property type="entry name" value="AN1-like Zinc finger"/>
    <property type="match status" value="1"/>
</dbReference>
<evidence type="ECO:0000313" key="10">
    <source>
        <dbReference type="EMBL" id="KAI0524802.1"/>
    </source>
</evidence>
<evidence type="ECO:0000259" key="8">
    <source>
        <dbReference type="PROSITE" id="PS51036"/>
    </source>
</evidence>
<feature type="region of interest" description="Disordered" evidence="7">
    <location>
        <begin position="58"/>
        <end position="83"/>
    </location>
</feature>
<accession>A0A8T3BZM9</accession>
<keyword evidence="11" id="KW-1185">Reference proteome</keyword>
<dbReference type="Gene3D" id="1.20.5.4770">
    <property type="match status" value="1"/>
</dbReference>
<dbReference type="InterPro" id="IPR000058">
    <property type="entry name" value="Znf_AN1"/>
</dbReference>